<gene>
    <name evidence="2" type="ORF">SAMN05444487_104232</name>
</gene>
<proteinExistence type="predicted"/>
<protein>
    <submittedName>
        <fullName evidence="2">Uncharacterized protein</fullName>
    </submittedName>
</protein>
<name>A0A1H2UW72_9BACL</name>
<keyword evidence="3" id="KW-1185">Reference proteome</keyword>
<dbReference type="RefSeq" id="WP_091737697.1">
    <property type="nucleotide sequence ID" value="NZ_FNNQ01000004.1"/>
</dbReference>
<evidence type="ECO:0000313" key="2">
    <source>
        <dbReference type="EMBL" id="SDW59849.1"/>
    </source>
</evidence>
<dbReference type="EMBL" id="FNNQ01000004">
    <property type="protein sequence ID" value="SDW59849.1"/>
    <property type="molecule type" value="Genomic_DNA"/>
</dbReference>
<dbReference type="AlphaFoldDB" id="A0A1H2UW72"/>
<evidence type="ECO:0000313" key="3">
    <source>
        <dbReference type="Proteomes" id="UP000198534"/>
    </source>
</evidence>
<accession>A0A1H2UW72</accession>
<dbReference type="Proteomes" id="UP000198534">
    <property type="component" value="Unassembled WGS sequence"/>
</dbReference>
<organism evidence="2 3">
    <name type="scientific">Marininema mesophilum</name>
    <dbReference type="NCBI Taxonomy" id="1048340"/>
    <lineage>
        <taxon>Bacteria</taxon>
        <taxon>Bacillati</taxon>
        <taxon>Bacillota</taxon>
        <taxon>Bacilli</taxon>
        <taxon>Bacillales</taxon>
        <taxon>Thermoactinomycetaceae</taxon>
        <taxon>Marininema</taxon>
    </lineage>
</organism>
<evidence type="ECO:0000256" key="1">
    <source>
        <dbReference type="SAM" id="SignalP"/>
    </source>
</evidence>
<sequence>MKHFRRFLPFAAAFALFATVATPAAFASGGGYDGASKQLGIDSKKATYSQDHAKWAKYSDDQENRLAITSSDHQENRLAATSFDHQENRIAVTSSDHVKHEGITSLNHDKKYVMHSDDDKEHVYGVKCEED</sequence>
<keyword evidence="1" id="KW-0732">Signal</keyword>
<reference evidence="2 3" key="1">
    <citation type="submission" date="2016-10" db="EMBL/GenBank/DDBJ databases">
        <authorList>
            <person name="de Groot N.N."/>
        </authorList>
    </citation>
    <scope>NUCLEOTIDE SEQUENCE [LARGE SCALE GENOMIC DNA]</scope>
    <source>
        <strain evidence="2 3">DSM 45610</strain>
    </source>
</reference>
<feature type="signal peptide" evidence="1">
    <location>
        <begin position="1"/>
        <end position="27"/>
    </location>
</feature>
<feature type="chain" id="PRO_5011518783" evidence="1">
    <location>
        <begin position="28"/>
        <end position="131"/>
    </location>
</feature>